<organism evidence="2 3">
    <name type="scientific">Ridgeia piscesae</name>
    <name type="common">Tubeworm</name>
    <dbReference type="NCBI Taxonomy" id="27915"/>
    <lineage>
        <taxon>Eukaryota</taxon>
        <taxon>Metazoa</taxon>
        <taxon>Spiralia</taxon>
        <taxon>Lophotrochozoa</taxon>
        <taxon>Annelida</taxon>
        <taxon>Polychaeta</taxon>
        <taxon>Sedentaria</taxon>
        <taxon>Canalipalpata</taxon>
        <taxon>Sabellida</taxon>
        <taxon>Siboglinidae</taxon>
        <taxon>Ridgeia</taxon>
    </lineage>
</organism>
<evidence type="ECO:0000259" key="1">
    <source>
        <dbReference type="Pfam" id="PF02014"/>
    </source>
</evidence>
<dbReference type="GO" id="GO:0099072">
    <property type="term" value="P:regulation of postsynaptic membrane neurotransmitter receptor levels"/>
    <property type="evidence" value="ECO:0007669"/>
    <property type="project" value="TreeGrafter"/>
</dbReference>
<feature type="domain" description="Reelin" evidence="1">
    <location>
        <begin position="2"/>
        <end position="80"/>
    </location>
</feature>
<dbReference type="PANTHER" id="PTHR46902:SF1">
    <property type="entry name" value="DOMON DOMAIN-CONTAINING PROTEIN FRRS1L"/>
    <property type="match status" value="1"/>
</dbReference>
<dbReference type="CDD" id="cd08544">
    <property type="entry name" value="Reeler"/>
    <property type="match status" value="1"/>
</dbReference>
<gene>
    <name evidence="2" type="ORF">NP493_822g00022</name>
</gene>
<protein>
    <recommendedName>
        <fullName evidence="1">Reelin domain-containing protein</fullName>
    </recommendedName>
</protein>
<dbReference type="Gene3D" id="2.60.40.4060">
    <property type="entry name" value="Reeler domain"/>
    <property type="match status" value="1"/>
</dbReference>
<dbReference type="InterPro" id="IPR002861">
    <property type="entry name" value="Reeler_dom"/>
</dbReference>
<dbReference type="Pfam" id="PF02014">
    <property type="entry name" value="Reeler"/>
    <property type="match status" value="1"/>
</dbReference>
<dbReference type="EMBL" id="JAODUO010000822">
    <property type="protein sequence ID" value="KAK2174152.1"/>
    <property type="molecule type" value="Genomic_DNA"/>
</dbReference>
<keyword evidence="3" id="KW-1185">Reference proteome</keyword>
<sequence>QIHGIILQARRFGTTSIVGAFVAPHGGVHSTHNCDGVNDTIITWYGKVTSNVTYTWLPSDDATGTIQFVAMVFTKDDVYWENVTSRRIRKGTVKHRSTNTLITTLELQQRRCGYVAATLRFTSIDVSKCGKEKGCFRYISGAKDCDANTCEYLLTYEREGNLANFELSAKADWVAGGDDVLMCVRTRRDAEVRHYFTNYNHVPPTLMSSNPLFNKQVEVTDDGRVSCRFSRPMKVDNDQFSVDLNNDWWQFYAWGPVSSGTCHVLPPLAEWSRCSGRNADSSVPLSYRAAVESRYRIVVLEDCGMGEGEGRLGDKGDGQRDGIECDTTVIVSLCTGGAIMRHSLEAPPASDFKITLSHRRNVISAASDRGAVLCIYPIVCVIHVMVGALHTGESYPT</sequence>
<dbReference type="InterPro" id="IPR042307">
    <property type="entry name" value="Reeler_sf"/>
</dbReference>
<dbReference type="PANTHER" id="PTHR46902">
    <property type="entry name" value="DOMON DOMAIN-CONTAINING PROTEIN FRRS1L"/>
    <property type="match status" value="1"/>
</dbReference>
<accession>A0AAD9KMZ7</accession>
<reference evidence="2" key="1">
    <citation type="journal article" date="2023" name="Mol. Biol. Evol.">
        <title>Third-Generation Sequencing Reveals the Adaptive Role of the Epigenome in Three Deep-Sea Polychaetes.</title>
        <authorList>
            <person name="Perez M."/>
            <person name="Aroh O."/>
            <person name="Sun Y."/>
            <person name="Lan Y."/>
            <person name="Juniper S.K."/>
            <person name="Young C.R."/>
            <person name="Angers B."/>
            <person name="Qian P.Y."/>
        </authorList>
    </citation>
    <scope>NUCLEOTIDE SEQUENCE</scope>
    <source>
        <strain evidence="2">R07B-5</strain>
    </source>
</reference>
<dbReference type="Proteomes" id="UP001209878">
    <property type="component" value="Unassembled WGS sequence"/>
</dbReference>
<dbReference type="AlphaFoldDB" id="A0AAD9KMZ7"/>
<name>A0AAD9KMZ7_RIDPI</name>
<comment type="caution">
    <text evidence="2">The sequence shown here is derived from an EMBL/GenBank/DDBJ whole genome shotgun (WGS) entry which is preliminary data.</text>
</comment>
<evidence type="ECO:0000313" key="3">
    <source>
        <dbReference type="Proteomes" id="UP001209878"/>
    </source>
</evidence>
<dbReference type="GO" id="GO:1900449">
    <property type="term" value="P:regulation of glutamate receptor signaling pathway"/>
    <property type="evidence" value="ECO:0007669"/>
    <property type="project" value="InterPro"/>
</dbReference>
<feature type="non-terminal residue" evidence="2">
    <location>
        <position position="1"/>
    </location>
</feature>
<dbReference type="InterPro" id="IPR042789">
    <property type="entry name" value="FRRS1L"/>
</dbReference>
<evidence type="ECO:0000313" key="2">
    <source>
        <dbReference type="EMBL" id="KAK2174152.1"/>
    </source>
</evidence>
<proteinExistence type="predicted"/>